<dbReference type="EMBL" id="LZYB01000003">
    <property type="protein sequence ID" value="OBV10956.1"/>
    <property type="molecule type" value="Genomic_DNA"/>
</dbReference>
<proteinExistence type="predicted"/>
<evidence type="ECO:0000313" key="3">
    <source>
        <dbReference type="Proteomes" id="UP000092484"/>
    </source>
</evidence>
<evidence type="ECO:0000313" key="2">
    <source>
        <dbReference type="EMBL" id="OBV10956.1"/>
    </source>
</evidence>
<keyword evidence="1" id="KW-1133">Transmembrane helix</keyword>
<dbReference type="Proteomes" id="UP000092484">
    <property type="component" value="Unassembled WGS sequence"/>
</dbReference>
<name>A0A1A7BGW3_9SPHN</name>
<keyword evidence="1" id="KW-0472">Membrane</keyword>
<gene>
    <name evidence="2" type="ORF">I603_1364</name>
</gene>
<keyword evidence="3" id="KW-1185">Reference proteome</keyword>
<feature type="transmembrane region" description="Helical" evidence="1">
    <location>
        <begin position="65"/>
        <end position="86"/>
    </location>
</feature>
<comment type="caution">
    <text evidence="2">The sequence shown here is derived from an EMBL/GenBank/DDBJ whole genome shotgun (WGS) entry which is preliminary data.</text>
</comment>
<reference evidence="2 3" key="1">
    <citation type="submission" date="2016-06" db="EMBL/GenBank/DDBJ databases">
        <title>Genome sequence of Porphyrobacter dokdonensis DSW-74.</title>
        <authorList>
            <person name="Kim J.F."/>
            <person name="Song J.Y."/>
        </authorList>
    </citation>
    <scope>NUCLEOTIDE SEQUENCE [LARGE SCALE GENOMIC DNA]</scope>
    <source>
        <strain evidence="2 3">DSW-74</strain>
    </source>
</reference>
<dbReference type="RefSeq" id="WP_143736687.1">
    <property type="nucleotide sequence ID" value="NZ_LZYB01000003.1"/>
</dbReference>
<organism evidence="2 3">
    <name type="scientific">Erythrobacter dokdonensis DSW-74</name>
    <dbReference type="NCBI Taxonomy" id="1300349"/>
    <lineage>
        <taxon>Bacteria</taxon>
        <taxon>Pseudomonadati</taxon>
        <taxon>Pseudomonadota</taxon>
        <taxon>Alphaproteobacteria</taxon>
        <taxon>Sphingomonadales</taxon>
        <taxon>Erythrobacteraceae</taxon>
        <taxon>Erythrobacter/Porphyrobacter group</taxon>
        <taxon>Erythrobacter</taxon>
    </lineage>
</organism>
<accession>A0A1A7BGW3</accession>
<evidence type="ECO:0000256" key="1">
    <source>
        <dbReference type="SAM" id="Phobius"/>
    </source>
</evidence>
<dbReference type="AlphaFoldDB" id="A0A1A7BGW3"/>
<protein>
    <submittedName>
        <fullName evidence="2">Uncharacterized protein</fullName>
    </submittedName>
</protein>
<feature type="transmembrane region" description="Helical" evidence="1">
    <location>
        <begin position="33"/>
        <end position="53"/>
    </location>
</feature>
<sequence>MTDCNSRDVPHLGTLPRPGLISRVRFFASRHPVAVAVPLALIIAFGAATLAAFALEFSPERRGVFIPGVVAISLTAVGMVILPATARMHSIASSRDIAAALVAATDRERPHLLTEIEGRLSNRYWRAPMTVFQLVMMFREVRQLHGERAYRKQLQEQAARAEQERCLAKLAERR</sequence>
<keyword evidence="1" id="KW-0812">Transmembrane</keyword>